<feature type="region of interest" description="Disordered" evidence="1">
    <location>
        <begin position="23"/>
        <end position="54"/>
    </location>
</feature>
<dbReference type="EMBL" id="KN880868">
    <property type="protein sequence ID" value="KIY61802.1"/>
    <property type="molecule type" value="Genomic_DNA"/>
</dbReference>
<accession>A0A0D7AUC9</accession>
<evidence type="ECO:0000256" key="1">
    <source>
        <dbReference type="SAM" id="MobiDB-lite"/>
    </source>
</evidence>
<feature type="compositionally biased region" description="Basic and acidic residues" evidence="1">
    <location>
        <begin position="29"/>
        <end position="54"/>
    </location>
</feature>
<protein>
    <submittedName>
        <fullName evidence="2">Uncharacterized protein</fullName>
    </submittedName>
</protein>
<dbReference type="AlphaFoldDB" id="A0A0D7AUC9"/>
<sequence length="210" mass="24580">MIVRGDPSFVSAFITPMPFKKKLGRPRKYSTEKEAKEVAQRRRTQWENRNQEQRRERRLAHLGRGQSWSQKVISWPGIDCSVRELFDDKCFQYPVPDNTRLATLYRSLKNIHIHIAMSFGGDPDDWLKNSAEVLAQSRGAALEQHLVVMQCVQRTLRPYIRAMEINYDTHAVYLNIDDFWGASAAELYQDVHSWADCLACMMRKHFPYDD</sequence>
<gene>
    <name evidence="2" type="ORF">CYLTODRAFT_495039</name>
</gene>
<evidence type="ECO:0000313" key="2">
    <source>
        <dbReference type="EMBL" id="KIY61802.1"/>
    </source>
</evidence>
<proteinExistence type="predicted"/>
<organism evidence="2 3">
    <name type="scientific">Cylindrobasidium torrendii FP15055 ss-10</name>
    <dbReference type="NCBI Taxonomy" id="1314674"/>
    <lineage>
        <taxon>Eukaryota</taxon>
        <taxon>Fungi</taxon>
        <taxon>Dikarya</taxon>
        <taxon>Basidiomycota</taxon>
        <taxon>Agaricomycotina</taxon>
        <taxon>Agaricomycetes</taxon>
        <taxon>Agaricomycetidae</taxon>
        <taxon>Agaricales</taxon>
        <taxon>Marasmiineae</taxon>
        <taxon>Physalacriaceae</taxon>
        <taxon>Cylindrobasidium</taxon>
    </lineage>
</organism>
<keyword evidence="3" id="KW-1185">Reference proteome</keyword>
<dbReference type="Proteomes" id="UP000054007">
    <property type="component" value="Unassembled WGS sequence"/>
</dbReference>
<evidence type="ECO:0000313" key="3">
    <source>
        <dbReference type="Proteomes" id="UP000054007"/>
    </source>
</evidence>
<name>A0A0D7AUC9_9AGAR</name>
<reference evidence="2 3" key="1">
    <citation type="journal article" date="2015" name="Fungal Genet. Biol.">
        <title>Evolution of novel wood decay mechanisms in Agaricales revealed by the genome sequences of Fistulina hepatica and Cylindrobasidium torrendii.</title>
        <authorList>
            <person name="Floudas D."/>
            <person name="Held B.W."/>
            <person name="Riley R."/>
            <person name="Nagy L.G."/>
            <person name="Koehler G."/>
            <person name="Ransdell A.S."/>
            <person name="Younus H."/>
            <person name="Chow J."/>
            <person name="Chiniquy J."/>
            <person name="Lipzen A."/>
            <person name="Tritt A."/>
            <person name="Sun H."/>
            <person name="Haridas S."/>
            <person name="LaButti K."/>
            <person name="Ohm R.A."/>
            <person name="Kues U."/>
            <person name="Blanchette R.A."/>
            <person name="Grigoriev I.V."/>
            <person name="Minto R.E."/>
            <person name="Hibbett D.S."/>
        </authorList>
    </citation>
    <scope>NUCLEOTIDE SEQUENCE [LARGE SCALE GENOMIC DNA]</scope>
    <source>
        <strain evidence="2 3">FP15055 ss-10</strain>
    </source>
</reference>